<dbReference type="EMBL" id="SJST01000005">
    <property type="protein sequence ID" value="TCD13377.1"/>
    <property type="molecule type" value="Genomic_DNA"/>
</dbReference>
<dbReference type="UniPathway" id="UPA00087">
    <property type="reaction ID" value="UER00175"/>
</dbReference>
<evidence type="ECO:0000313" key="8">
    <source>
        <dbReference type="EMBL" id="TCD13377.1"/>
    </source>
</evidence>
<dbReference type="NCBIfam" id="TIGR02322">
    <property type="entry name" value="phosphon_PhnN"/>
    <property type="match status" value="1"/>
</dbReference>
<proteinExistence type="predicted"/>
<comment type="catalytic activity">
    <reaction evidence="1">
        <text>alpha-D-ribose 1,5-bisphosphate + ATP = 5-phospho-alpha-D-ribose 1-diphosphate + ADP</text>
        <dbReference type="Rhea" id="RHEA:20109"/>
        <dbReference type="ChEBI" id="CHEBI:30616"/>
        <dbReference type="ChEBI" id="CHEBI:58017"/>
        <dbReference type="ChEBI" id="CHEBI:68688"/>
        <dbReference type="ChEBI" id="CHEBI:456216"/>
        <dbReference type="EC" id="2.7.4.23"/>
    </reaction>
</comment>
<keyword evidence="5" id="KW-0547">Nucleotide-binding</keyword>
<dbReference type="GO" id="GO:0005524">
    <property type="term" value="F:ATP binding"/>
    <property type="evidence" value="ECO:0007669"/>
    <property type="project" value="UniProtKB-KW"/>
</dbReference>
<dbReference type="InterPro" id="IPR012699">
    <property type="entry name" value="PhnN"/>
</dbReference>
<sequence length="224" mass="24207">MYRLSGRYGARDGVSLNGSRRMNVVSEVTEAGSRGLLLAVIGPSGSGKDTLIRLAREAFSGDAKVLFVRRTVTREADRGAEDHDTLTPADFGEVERNGEFAVTWDAHGLRYGLPSGALSFVNAGGIAVANCSRRAMATVMAVFPQVRLIRLHADAEILARRLANRGREPLEEIRARVSRTVEETEALEKVVLIDNSGPLEDAAEAFIDVIAAARRDIDRLCGSS</sequence>
<dbReference type="EC" id="2.7.4.23" evidence="3"/>
<evidence type="ECO:0000256" key="2">
    <source>
        <dbReference type="ARBA" id="ARBA00005069"/>
    </source>
</evidence>
<protein>
    <recommendedName>
        <fullName evidence="3">ribose 1,5-bisphosphate phosphokinase</fullName>
        <ecNumber evidence="3">2.7.4.23</ecNumber>
    </recommendedName>
</protein>
<evidence type="ECO:0000256" key="1">
    <source>
        <dbReference type="ARBA" id="ARBA00000373"/>
    </source>
</evidence>
<organism evidence="8 9">
    <name type="scientific">Oricola cellulosilytica</name>
    <dbReference type="NCBI Taxonomy" id="1429082"/>
    <lineage>
        <taxon>Bacteria</taxon>
        <taxon>Pseudomonadati</taxon>
        <taxon>Pseudomonadota</taxon>
        <taxon>Alphaproteobacteria</taxon>
        <taxon>Hyphomicrobiales</taxon>
        <taxon>Ahrensiaceae</taxon>
        <taxon>Oricola</taxon>
    </lineage>
</organism>
<dbReference type="Gene3D" id="3.40.50.300">
    <property type="entry name" value="P-loop containing nucleotide triphosphate hydrolases"/>
    <property type="match status" value="1"/>
</dbReference>
<evidence type="ECO:0000256" key="5">
    <source>
        <dbReference type="ARBA" id="ARBA00022741"/>
    </source>
</evidence>
<evidence type="ECO:0000259" key="7">
    <source>
        <dbReference type="SMART" id="SM00072"/>
    </source>
</evidence>
<dbReference type="AlphaFoldDB" id="A0A4R0PBR3"/>
<dbReference type="GO" id="GO:0006015">
    <property type="term" value="P:5-phosphoribose 1-diphosphate biosynthetic process"/>
    <property type="evidence" value="ECO:0007669"/>
    <property type="project" value="UniProtKB-UniPathway"/>
</dbReference>
<dbReference type="InterPro" id="IPR008145">
    <property type="entry name" value="GK/Ca_channel_bsu"/>
</dbReference>
<dbReference type="SUPFAM" id="SSF52540">
    <property type="entry name" value="P-loop containing nucleoside triphosphate hydrolases"/>
    <property type="match status" value="1"/>
</dbReference>
<dbReference type="GO" id="GO:0033863">
    <property type="term" value="F:ribose 1,5-bisphosphate phosphokinase activity"/>
    <property type="evidence" value="ECO:0007669"/>
    <property type="project" value="UniProtKB-EC"/>
</dbReference>
<gene>
    <name evidence="8" type="primary">phnN</name>
    <name evidence="8" type="ORF">E0D97_12875</name>
</gene>
<evidence type="ECO:0000256" key="6">
    <source>
        <dbReference type="ARBA" id="ARBA00022840"/>
    </source>
</evidence>
<reference evidence="8 9" key="1">
    <citation type="journal article" date="2015" name="Antonie Van Leeuwenhoek">
        <title>Oricola cellulosilytica gen. nov., sp. nov., a cellulose-degrading bacterium of the family Phyllobacteriaceae isolated from surface seashore water, and emended descriptions of Mesorhizobium loti and Phyllobacterium myrsinacearum.</title>
        <authorList>
            <person name="Hameed A."/>
            <person name="Shahina M."/>
            <person name="Lai W.A."/>
            <person name="Lin S.Y."/>
            <person name="Young L.S."/>
            <person name="Liu Y.C."/>
            <person name="Hsu Y.H."/>
            <person name="Young C.C."/>
        </authorList>
    </citation>
    <scope>NUCLEOTIDE SEQUENCE [LARGE SCALE GENOMIC DNA]</scope>
    <source>
        <strain evidence="8 9">KCTC 52183</strain>
    </source>
</reference>
<dbReference type="InterPro" id="IPR027417">
    <property type="entry name" value="P-loop_NTPase"/>
</dbReference>
<comment type="pathway">
    <text evidence="2">Metabolic intermediate biosynthesis; 5-phospho-alpha-D-ribose 1-diphosphate biosynthesis; 5-phospho-alpha-D-ribose 1-diphosphate from D-ribose 5-phosphate (route II): step 3/3.</text>
</comment>
<evidence type="ECO:0000256" key="4">
    <source>
        <dbReference type="ARBA" id="ARBA00022679"/>
    </source>
</evidence>
<evidence type="ECO:0000256" key="3">
    <source>
        <dbReference type="ARBA" id="ARBA00012892"/>
    </source>
</evidence>
<dbReference type="Proteomes" id="UP000291301">
    <property type="component" value="Unassembled WGS sequence"/>
</dbReference>
<name>A0A4R0PBR3_9HYPH</name>
<keyword evidence="9" id="KW-1185">Reference proteome</keyword>
<accession>A0A4R0PBR3</accession>
<keyword evidence="8" id="KW-0418">Kinase</keyword>
<keyword evidence="4" id="KW-0808">Transferase</keyword>
<dbReference type="SMART" id="SM00072">
    <property type="entry name" value="GuKc"/>
    <property type="match status" value="1"/>
</dbReference>
<evidence type="ECO:0000313" key="9">
    <source>
        <dbReference type="Proteomes" id="UP000291301"/>
    </source>
</evidence>
<feature type="domain" description="Guanylate kinase/L-type calcium channel beta subunit" evidence="7">
    <location>
        <begin position="34"/>
        <end position="214"/>
    </location>
</feature>
<comment type="caution">
    <text evidence="8">The sequence shown here is derived from an EMBL/GenBank/DDBJ whole genome shotgun (WGS) entry which is preliminary data.</text>
</comment>
<keyword evidence="6" id="KW-0067">ATP-binding</keyword>